<keyword evidence="3" id="KW-1185">Reference proteome</keyword>
<dbReference type="InterPro" id="IPR006427">
    <property type="entry name" value="Portal_HK97"/>
</dbReference>
<dbReference type="NCBIfam" id="TIGR01537">
    <property type="entry name" value="portal_HK97"/>
    <property type="match status" value="1"/>
</dbReference>
<dbReference type="Pfam" id="PF04860">
    <property type="entry name" value="Phage_portal"/>
    <property type="match status" value="1"/>
</dbReference>
<dbReference type="InterPro" id="IPR006944">
    <property type="entry name" value="Phage/GTA_portal"/>
</dbReference>
<proteinExistence type="predicted"/>
<gene>
    <name evidence="2" type="ORF">KV203_05565</name>
</gene>
<feature type="compositionally biased region" description="Acidic residues" evidence="1">
    <location>
        <begin position="419"/>
        <end position="429"/>
    </location>
</feature>
<protein>
    <submittedName>
        <fullName evidence="2">Phage portal protein</fullName>
    </submittedName>
</protein>
<evidence type="ECO:0000313" key="2">
    <source>
        <dbReference type="EMBL" id="QXQ14850.1"/>
    </source>
</evidence>
<evidence type="ECO:0000313" key="3">
    <source>
        <dbReference type="Proteomes" id="UP000887023"/>
    </source>
</evidence>
<reference evidence="2" key="1">
    <citation type="submission" date="2021-07" db="EMBL/GenBank/DDBJ databases">
        <title>Candidatus Kaistella beijingensis sp. nov. isolated from a municipal wastewater treatment plant is involved in sludge foaming.</title>
        <authorList>
            <person name="Song Y."/>
            <person name="Liu S.-J."/>
        </authorList>
    </citation>
    <scope>NUCLEOTIDE SEQUENCE</scope>
    <source>
        <strain evidence="2">DSM 43998</strain>
    </source>
</reference>
<evidence type="ECO:0000256" key="1">
    <source>
        <dbReference type="SAM" id="MobiDB-lite"/>
    </source>
</evidence>
<dbReference type="Proteomes" id="UP000887023">
    <property type="component" value="Chromosome"/>
</dbReference>
<sequence>MSFVVSEGTLRGLSRPELPPVAQIKLVDGVAQHYHEIWRSQPAVRTVTSFLGRNIAQLGLHTFARRSDTERERLTDHPLAVLLGRPNGWTTTYRALDALVQDYAIFDVAYWQKLAAADGRLALVRLPPPMVTPKGENWLYPEKFELAGSKGKKEIPADQVVFFRGYNPMSNATGVSPLESLRVILAEEYEASRMRESVLRNGARLSGYLERPRDAKDWSGKARERFRESWRSQYSGGGPQAGGTPILEDGMTFRPVAQTAKDLQYVEGRKLTREEVASAYFIPPPMVGILDHATFSNITEQHKMLYQDTLGPWLTMIAQEIALQLIPDLDAAAVDLYVEFNLAEKMRGNFEERADSTVKAVGSPWMTVNEARALDNRPPLDGGDELVRPLNVTQNGDQDPIPAEPDEGTDPAFVPAPTPDDDENDPEDE</sequence>
<feature type="region of interest" description="Disordered" evidence="1">
    <location>
        <begin position="374"/>
        <end position="429"/>
    </location>
</feature>
<accession>A0ABX8SEJ4</accession>
<name>A0ABX8SEJ4_9ACTN</name>
<organism evidence="2 3">
    <name type="scientific">Skermania pinensis</name>
    <dbReference type="NCBI Taxonomy" id="39122"/>
    <lineage>
        <taxon>Bacteria</taxon>
        <taxon>Bacillati</taxon>
        <taxon>Actinomycetota</taxon>
        <taxon>Actinomycetes</taxon>
        <taxon>Mycobacteriales</taxon>
        <taxon>Gordoniaceae</taxon>
        <taxon>Skermania</taxon>
    </lineage>
</organism>
<dbReference type="RefSeq" id="WP_066474845.1">
    <property type="nucleotide sequence ID" value="NZ_CBCRUZ010000014.1"/>
</dbReference>
<dbReference type="EMBL" id="CP079105">
    <property type="protein sequence ID" value="QXQ14850.1"/>
    <property type="molecule type" value="Genomic_DNA"/>
</dbReference>